<feature type="transmembrane region" description="Helical" evidence="10">
    <location>
        <begin position="286"/>
        <end position="308"/>
    </location>
</feature>
<dbReference type="Gene3D" id="3.40.50.1000">
    <property type="entry name" value="HAD superfamily/HAD-like"/>
    <property type="match status" value="2"/>
</dbReference>
<evidence type="ECO:0000256" key="9">
    <source>
        <dbReference type="ARBA" id="ARBA00023201"/>
    </source>
</evidence>
<keyword evidence="9" id="KW-0739">Sodium transport</keyword>
<feature type="non-terminal residue" evidence="12">
    <location>
        <position position="1"/>
    </location>
</feature>
<evidence type="ECO:0000256" key="6">
    <source>
        <dbReference type="ARBA" id="ARBA00022989"/>
    </source>
</evidence>
<dbReference type="PROSITE" id="PS00154">
    <property type="entry name" value="ATPASE_E1_E2"/>
    <property type="match status" value="1"/>
</dbReference>
<dbReference type="PANTHER" id="PTHR43294">
    <property type="entry name" value="SODIUM/POTASSIUM-TRANSPORTING ATPASE SUBUNIT ALPHA"/>
    <property type="match status" value="1"/>
</dbReference>
<dbReference type="AlphaFoldDB" id="A0A0L7LLV5"/>
<keyword evidence="9" id="KW-0406">Ion transport</keyword>
<dbReference type="InterPro" id="IPR006068">
    <property type="entry name" value="ATPase_P-typ_cation-transptr_C"/>
</dbReference>
<keyword evidence="3 10" id="KW-0812">Transmembrane</keyword>
<dbReference type="GO" id="GO:0005391">
    <property type="term" value="F:P-type sodium:potassium-exchanging transporter activity"/>
    <property type="evidence" value="ECO:0007669"/>
    <property type="project" value="TreeGrafter"/>
</dbReference>
<dbReference type="PRINTS" id="PR00119">
    <property type="entry name" value="CATATPASE"/>
</dbReference>
<accession>A0A0L7LLV5</accession>
<dbReference type="GO" id="GO:1902600">
    <property type="term" value="P:proton transmembrane transport"/>
    <property type="evidence" value="ECO:0007669"/>
    <property type="project" value="TreeGrafter"/>
</dbReference>
<dbReference type="InterPro" id="IPR050510">
    <property type="entry name" value="Cation_transp_ATPase_P-type"/>
</dbReference>
<dbReference type="GO" id="GO:0030007">
    <property type="term" value="P:intracellular potassium ion homeostasis"/>
    <property type="evidence" value="ECO:0007669"/>
    <property type="project" value="TreeGrafter"/>
</dbReference>
<gene>
    <name evidence="12" type="ORF">OBRU01_01608</name>
</gene>
<dbReference type="Pfam" id="PF00689">
    <property type="entry name" value="Cation_ATPase_C"/>
    <property type="match status" value="1"/>
</dbReference>
<evidence type="ECO:0000313" key="13">
    <source>
        <dbReference type="Proteomes" id="UP000037510"/>
    </source>
</evidence>
<dbReference type="InterPro" id="IPR023298">
    <property type="entry name" value="ATPase_P-typ_TM_dom_sf"/>
</dbReference>
<dbReference type="InterPro" id="IPR023214">
    <property type="entry name" value="HAD_sf"/>
</dbReference>
<feature type="domain" description="Cation-transporting P-type ATPase C-terminal" evidence="11">
    <location>
        <begin position="309"/>
        <end position="459"/>
    </location>
</feature>
<dbReference type="GO" id="GO:0036376">
    <property type="term" value="P:sodium ion export across plasma membrane"/>
    <property type="evidence" value="ECO:0007669"/>
    <property type="project" value="TreeGrafter"/>
</dbReference>
<dbReference type="GO" id="GO:1990573">
    <property type="term" value="P:potassium ion import across plasma membrane"/>
    <property type="evidence" value="ECO:0007669"/>
    <property type="project" value="TreeGrafter"/>
</dbReference>
<organism evidence="12 13">
    <name type="scientific">Operophtera brumata</name>
    <name type="common">Winter moth</name>
    <name type="synonym">Phalaena brumata</name>
    <dbReference type="NCBI Taxonomy" id="104452"/>
    <lineage>
        <taxon>Eukaryota</taxon>
        <taxon>Metazoa</taxon>
        <taxon>Ecdysozoa</taxon>
        <taxon>Arthropoda</taxon>
        <taxon>Hexapoda</taxon>
        <taxon>Insecta</taxon>
        <taxon>Pterygota</taxon>
        <taxon>Neoptera</taxon>
        <taxon>Endopterygota</taxon>
        <taxon>Lepidoptera</taxon>
        <taxon>Glossata</taxon>
        <taxon>Ditrysia</taxon>
        <taxon>Geometroidea</taxon>
        <taxon>Geometridae</taxon>
        <taxon>Larentiinae</taxon>
        <taxon>Operophtera</taxon>
    </lineage>
</organism>
<keyword evidence="5" id="KW-0067">ATP-binding</keyword>
<dbReference type="Pfam" id="PF13246">
    <property type="entry name" value="Cation_ATPase"/>
    <property type="match status" value="1"/>
</dbReference>
<dbReference type="GO" id="GO:0005886">
    <property type="term" value="C:plasma membrane"/>
    <property type="evidence" value="ECO:0007669"/>
    <property type="project" value="UniProtKB-SubCell"/>
</dbReference>
<dbReference type="SUPFAM" id="SSF81660">
    <property type="entry name" value="Metal cation-transporting ATPase, ATP-binding domain N"/>
    <property type="match status" value="1"/>
</dbReference>
<evidence type="ECO:0000256" key="1">
    <source>
        <dbReference type="ARBA" id="ARBA00004651"/>
    </source>
</evidence>
<feature type="non-terminal residue" evidence="12">
    <location>
        <position position="459"/>
    </location>
</feature>
<reference evidence="12 13" key="1">
    <citation type="journal article" date="2015" name="Genome Biol. Evol.">
        <title>The genome of winter moth (Operophtera brumata) provides a genomic perspective on sexual dimorphism and phenology.</title>
        <authorList>
            <person name="Derks M.F."/>
            <person name="Smit S."/>
            <person name="Salis L."/>
            <person name="Schijlen E."/>
            <person name="Bossers A."/>
            <person name="Mateman C."/>
            <person name="Pijl A.S."/>
            <person name="de Ridder D."/>
            <person name="Groenen M.A."/>
            <person name="Visser M.E."/>
            <person name="Megens H.J."/>
        </authorList>
    </citation>
    <scope>NUCLEOTIDE SEQUENCE [LARGE SCALE GENOMIC DNA]</scope>
    <source>
        <strain evidence="12">WM2013NL</strain>
        <tissue evidence="12">Head and thorax</tissue>
    </source>
</reference>
<evidence type="ECO:0000256" key="10">
    <source>
        <dbReference type="SAM" id="Phobius"/>
    </source>
</evidence>
<evidence type="ECO:0000256" key="2">
    <source>
        <dbReference type="ARBA" id="ARBA00022475"/>
    </source>
</evidence>
<dbReference type="PANTHER" id="PTHR43294:SF13">
    <property type="entry name" value="SODIUM_POTASSIUM-TRANSPORTING ATPASE SUBUNIT ALPHA"/>
    <property type="match status" value="1"/>
</dbReference>
<dbReference type="Gene3D" id="3.40.1110.10">
    <property type="entry name" value="Calcium-transporting ATPase, cytoplasmic domain N"/>
    <property type="match status" value="2"/>
</dbReference>
<dbReference type="FunFam" id="1.20.1110.10:FF:000095">
    <property type="entry name" value="Sodium/potassium-transporting ATPase subunit alpha-1"/>
    <property type="match status" value="1"/>
</dbReference>
<evidence type="ECO:0000259" key="11">
    <source>
        <dbReference type="Pfam" id="PF00689"/>
    </source>
</evidence>
<dbReference type="Proteomes" id="UP000037510">
    <property type="component" value="Unassembled WGS sequence"/>
</dbReference>
<dbReference type="InterPro" id="IPR018303">
    <property type="entry name" value="ATPase_P-typ_P_site"/>
</dbReference>
<protein>
    <submittedName>
        <fullName evidence="12">Sodium/potassium-transporting ATPase subunit alpha</fullName>
    </submittedName>
</protein>
<dbReference type="InterPro" id="IPR023299">
    <property type="entry name" value="ATPase_P-typ_cyto_dom_N"/>
</dbReference>
<comment type="subcellular location">
    <subcellularLocation>
        <location evidence="1">Cell membrane</location>
        <topology evidence="1">Multi-pass membrane protein</topology>
    </subcellularLocation>
</comment>
<dbReference type="InterPro" id="IPR036412">
    <property type="entry name" value="HAD-like_sf"/>
</dbReference>
<proteinExistence type="predicted"/>
<dbReference type="GO" id="GO:0005524">
    <property type="term" value="F:ATP binding"/>
    <property type="evidence" value="ECO:0007669"/>
    <property type="project" value="UniProtKB-KW"/>
</dbReference>
<feature type="transmembrane region" description="Helical" evidence="10">
    <location>
        <begin position="35"/>
        <end position="53"/>
    </location>
</feature>
<dbReference type="EMBL" id="JTDY01000701">
    <property type="protein sequence ID" value="KOB76166.1"/>
    <property type="molecule type" value="Genomic_DNA"/>
</dbReference>
<keyword evidence="8 10" id="KW-0472">Membrane</keyword>
<keyword evidence="13" id="KW-1185">Reference proteome</keyword>
<keyword evidence="6 10" id="KW-1133">Transmembrane helix</keyword>
<evidence type="ECO:0000256" key="5">
    <source>
        <dbReference type="ARBA" id="ARBA00022840"/>
    </source>
</evidence>
<sequence>VVLCCGDLTALGRVAGLAARLQPAPSPLSRELSTFMRYVSFWALGLGFFVARLQPTVTASLTLTAQNMVKKHCLVKNLDAIEALGACTTICSDKTGTLTENKMSVQHIITDLLICGALCSNASAMAGGSIIGDASESAILGFIFKYDNPIAIRTNYPKIAEIPFNSVNKYQVSVHLDTTSSRYFVVMKGAPECIIQRCSTIALDNKNVRSAIERVREAGVRVMMVTGDHPATARAIALDVGIATTAKCHVVSKQTADIILMDDNFATIVTGIEEGRKIFDNLKKSVCYILISNVPEILPVFMFILFSIPLPLGVMTILCVDLGTDMWPAVSLAYEGAESDVMARPPRTSEPLVSTKMIALVYGHLGLIEFAAGMRRWDNEAISDVQDSFGQEWTYAARKEVERASQAAYFVAVVIMQMTNGLICKTRYNSLFHVGMKNKLLNIGLAFEFVLTLALCYVP</sequence>
<evidence type="ECO:0000256" key="4">
    <source>
        <dbReference type="ARBA" id="ARBA00022741"/>
    </source>
</evidence>
<keyword evidence="7" id="KW-0915">Sodium</keyword>
<dbReference type="STRING" id="104452.A0A0L7LLV5"/>
<comment type="caution">
    <text evidence="12">The sequence shown here is derived from an EMBL/GenBank/DDBJ whole genome shotgun (WGS) entry which is preliminary data.</text>
</comment>
<keyword evidence="9" id="KW-0813">Transport</keyword>
<dbReference type="SUPFAM" id="SSF56784">
    <property type="entry name" value="HAD-like"/>
    <property type="match status" value="1"/>
</dbReference>
<evidence type="ECO:0000313" key="12">
    <source>
        <dbReference type="EMBL" id="KOB76166.1"/>
    </source>
</evidence>
<dbReference type="SUPFAM" id="SSF81665">
    <property type="entry name" value="Calcium ATPase, transmembrane domain M"/>
    <property type="match status" value="1"/>
</dbReference>
<keyword evidence="4" id="KW-0547">Nucleotide-binding</keyword>
<evidence type="ECO:0000256" key="8">
    <source>
        <dbReference type="ARBA" id="ARBA00023136"/>
    </source>
</evidence>
<evidence type="ECO:0000256" key="7">
    <source>
        <dbReference type="ARBA" id="ARBA00023053"/>
    </source>
</evidence>
<dbReference type="Gene3D" id="2.70.150.10">
    <property type="entry name" value="Calcium-transporting ATPase, cytoplasmic transduction domain A"/>
    <property type="match status" value="1"/>
</dbReference>
<dbReference type="Gene3D" id="1.20.1110.10">
    <property type="entry name" value="Calcium-transporting ATPase, transmembrane domain"/>
    <property type="match status" value="3"/>
</dbReference>
<dbReference type="GO" id="GO:0006883">
    <property type="term" value="P:intracellular sodium ion homeostasis"/>
    <property type="evidence" value="ECO:0007669"/>
    <property type="project" value="TreeGrafter"/>
</dbReference>
<evidence type="ECO:0000256" key="3">
    <source>
        <dbReference type="ARBA" id="ARBA00022692"/>
    </source>
</evidence>
<name>A0A0L7LLV5_OPEBR</name>
<keyword evidence="2" id="KW-1003">Cell membrane</keyword>